<dbReference type="EMBL" id="CAJJDO010000080">
    <property type="protein sequence ID" value="CAD8183065.1"/>
    <property type="molecule type" value="Genomic_DNA"/>
</dbReference>
<evidence type="ECO:0000313" key="2">
    <source>
        <dbReference type="EMBL" id="CAD8183065.1"/>
    </source>
</evidence>
<comment type="caution">
    <text evidence="2">The sequence shown here is derived from an EMBL/GenBank/DDBJ whole genome shotgun (WGS) entry which is preliminary data.</text>
</comment>
<dbReference type="GO" id="GO:0005886">
    <property type="term" value="C:plasma membrane"/>
    <property type="evidence" value="ECO:0007669"/>
    <property type="project" value="TreeGrafter"/>
</dbReference>
<feature type="transmembrane region" description="Helical" evidence="1">
    <location>
        <begin position="627"/>
        <end position="646"/>
    </location>
</feature>
<sequence>MEQPPESIFASIDNCFDNSIVFYFRILKWNFILMIIFAILHLPQLIFCITGNSIFNQFQLQLETFTVANIDISNETAFLIGVLGDAIGTLLYFLSLIYLRYNAINKDSQFKISSISPWSVEINGFPSATIDPEDLRSILQSNTHEIYLVRNFQGTLSIMKNKAFKERQIRLEKKKLEVFSKRLSQADMYVRQDFIRVLTDELKDITKELSEKFNIFLAPDDLESIKAFVVFKSKVDRDLFYEKYNQDCLIRNGIYLFQNQPQELKLRGLYTIRVTEAPDPNEIKWENMDYQEKNNIQIILMHLVVAIILLAPLIVFENMALKNARNNTVKCTEYCLDNDFTRTAYYIITGFWIFIADILGWIFLELIINKEKQIYLVQEQKVILIRIIVYLICYTLLVPILISWETIGNIVLVIQSYTSIEKSLIFSDDLDRKWIINHGLIFLWVSIFYTLKLIILSIVSGCRCIIGGIRDQEELQLIGSLLTDENDEERQRLTGQLKTPANNNTNNNQSHQTLFLLNLDESVNYNVQSRQNLDIKTGKSFRRDSPLINSNPTFKTGLRYAKLLFSIFLSTIISAGIPLLPLLGAIQIGLQYIYDKNMLLKYHCYNEKQQVKLQEQLKSVGIITLKFTHFFLLLHLIFSVLIYGYPYIYTQNGMGVSQNWNDASNKLLYKLSAVIPLTLLFIILLVALIIDLVFFGINNNWKIQSDQIGQDVSQNLEDHVSMLKEQGSAISYNLKHHHEFKDILFSQKQESIRATLNQFKH</sequence>
<gene>
    <name evidence="2" type="ORF">PPENT_87.1.T0800061</name>
</gene>
<dbReference type="InterPro" id="IPR045122">
    <property type="entry name" value="Csc1-like"/>
</dbReference>
<evidence type="ECO:0008006" key="4">
    <source>
        <dbReference type="Google" id="ProtNLM"/>
    </source>
</evidence>
<proteinExistence type="predicted"/>
<dbReference type="OrthoDB" id="297739at2759"/>
<dbReference type="AlphaFoldDB" id="A0A8S1W4B4"/>
<keyword evidence="1" id="KW-0472">Membrane</keyword>
<keyword evidence="1" id="KW-1133">Transmembrane helix</keyword>
<feature type="transmembrane region" description="Helical" evidence="1">
    <location>
        <begin position="344"/>
        <end position="368"/>
    </location>
</feature>
<name>A0A8S1W4B4_9CILI</name>
<dbReference type="PANTHER" id="PTHR13018:SF114">
    <property type="entry name" value="EXPRESSED PROTEIN"/>
    <property type="match status" value="1"/>
</dbReference>
<feature type="transmembrane region" description="Helical" evidence="1">
    <location>
        <begin position="434"/>
        <end position="455"/>
    </location>
</feature>
<feature type="transmembrane region" description="Helical" evidence="1">
    <location>
        <begin position="31"/>
        <end position="56"/>
    </location>
</feature>
<evidence type="ECO:0000256" key="1">
    <source>
        <dbReference type="SAM" id="Phobius"/>
    </source>
</evidence>
<protein>
    <recommendedName>
        <fullName evidence="4">CSC1/OSCA1-like cytosolic domain-containing protein</fullName>
    </recommendedName>
</protein>
<evidence type="ECO:0000313" key="3">
    <source>
        <dbReference type="Proteomes" id="UP000689195"/>
    </source>
</evidence>
<reference evidence="2" key="1">
    <citation type="submission" date="2021-01" db="EMBL/GenBank/DDBJ databases">
        <authorList>
            <consortium name="Genoscope - CEA"/>
            <person name="William W."/>
        </authorList>
    </citation>
    <scope>NUCLEOTIDE SEQUENCE</scope>
</reference>
<dbReference type="PANTHER" id="PTHR13018">
    <property type="entry name" value="PROBABLE MEMBRANE PROTEIN DUF221-RELATED"/>
    <property type="match status" value="1"/>
</dbReference>
<keyword evidence="3" id="KW-1185">Reference proteome</keyword>
<organism evidence="2 3">
    <name type="scientific">Paramecium pentaurelia</name>
    <dbReference type="NCBI Taxonomy" id="43138"/>
    <lineage>
        <taxon>Eukaryota</taxon>
        <taxon>Sar</taxon>
        <taxon>Alveolata</taxon>
        <taxon>Ciliophora</taxon>
        <taxon>Intramacronucleata</taxon>
        <taxon>Oligohymenophorea</taxon>
        <taxon>Peniculida</taxon>
        <taxon>Parameciidae</taxon>
        <taxon>Paramecium</taxon>
    </lineage>
</organism>
<feature type="transmembrane region" description="Helical" evidence="1">
    <location>
        <begin position="298"/>
        <end position="316"/>
    </location>
</feature>
<dbReference type="GO" id="GO:0005227">
    <property type="term" value="F:calcium-activated cation channel activity"/>
    <property type="evidence" value="ECO:0007669"/>
    <property type="project" value="InterPro"/>
</dbReference>
<feature type="transmembrane region" description="Helical" evidence="1">
    <location>
        <begin position="563"/>
        <end position="590"/>
    </location>
</feature>
<feature type="transmembrane region" description="Helical" evidence="1">
    <location>
        <begin position="76"/>
        <end position="99"/>
    </location>
</feature>
<feature type="transmembrane region" description="Helical" evidence="1">
    <location>
        <begin position="667"/>
        <end position="697"/>
    </location>
</feature>
<keyword evidence="1" id="KW-0812">Transmembrane</keyword>
<feature type="transmembrane region" description="Helical" evidence="1">
    <location>
        <begin position="388"/>
        <end position="414"/>
    </location>
</feature>
<dbReference type="Proteomes" id="UP000689195">
    <property type="component" value="Unassembled WGS sequence"/>
</dbReference>
<accession>A0A8S1W4B4</accession>